<reference evidence="2" key="1">
    <citation type="submission" date="2023-06" db="EMBL/GenBank/DDBJ databases">
        <title>Genome-scale phylogeny and comparative genomics of the fungal order Sordariales.</title>
        <authorList>
            <consortium name="Lawrence Berkeley National Laboratory"/>
            <person name="Hensen N."/>
            <person name="Bonometti L."/>
            <person name="Westerberg I."/>
            <person name="Brannstrom I.O."/>
            <person name="Guillou S."/>
            <person name="Cros-Aarteil S."/>
            <person name="Calhoun S."/>
            <person name="Haridas S."/>
            <person name="Kuo A."/>
            <person name="Mondo S."/>
            <person name="Pangilinan J."/>
            <person name="Riley R."/>
            <person name="Labutti K."/>
            <person name="Andreopoulos B."/>
            <person name="Lipzen A."/>
            <person name="Chen C."/>
            <person name="Yanf M."/>
            <person name="Daum C."/>
            <person name="Ng V."/>
            <person name="Clum A."/>
            <person name="Steindorff A."/>
            <person name="Ohm R."/>
            <person name="Martin F."/>
            <person name="Silar P."/>
            <person name="Natvig D."/>
            <person name="Lalanne C."/>
            <person name="Gautier V."/>
            <person name="Ament-Velasquez S.L."/>
            <person name="Kruys A."/>
            <person name="Hutchinson M.I."/>
            <person name="Powell A.J."/>
            <person name="Barry K."/>
            <person name="Miller A.N."/>
            <person name="Grigoriev I.V."/>
            <person name="Debuchy R."/>
            <person name="Gladieux P."/>
            <person name="Thoren M.H."/>
            <person name="Johannesson H."/>
        </authorList>
    </citation>
    <scope>NUCLEOTIDE SEQUENCE</scope>
    <source>
        <strain evidence="2">CBS 606.72</strain>
    </source>
</reference>
<evidence type="ECO:0000313" key="3">
    <source>
        <dbReference type="Proteomes" id="UP001175000"/>
    </source>
</evidence>
<proteinExistence type="predicted"/>
<protein>
    <submittedName>
        <fullName evidence="2">Uncharacterized protein</fullName>
    </submittedName>
</protein>
<gene>
    <name evidence="2" type="ORF">B0T14DRAFT_512454</name>
</gene>
<keyword evidence="1" id="KW-0175">Coiled coil</keyword>
<feature type="coiled-coil region" evidence="1">
    <location>
        <begin position="243"/>
        <end position="302"/>
    </location>
</feature>
<organism evidence="2 3">
    <name type="scientific">Immersiella caudata</name>
    <dbReference type="NCBI Taxonomy" id="314043"/>
    <lineage>
        <taxon>Eukaryota</taxon>
        <taxon>Fungi</taxon>
        <taxon>Dikarya</taxon>
        <taxon>Ascomycota</taxon>
        <taxon>Pezizomycotina</taxon>
        <taxon>Sordariomycetes</taxon>
        <taxon>Sordariomycetidae</taxon>
        <taxon>Sordariales</taxon>
        <taxon>Lasiosphaeriaceae</taxon>
        <taxon>Immersiella</taxon>
    </lineage>
</organism>
<dbReference type="EMBL" id="JAULSU010000002">
    <property type="protein sequence ID" value="KAK0627343.1"/>
    <property type="molecule type" value="Genomic_DNA"/>
</dbReference>
<keyword evidence="3" id="KW-1185">Reference proteome</keyword>
<dbReference type="Proteomes" id="UP001175000">
    <property type="component" value="Unassembled WGS sequence"/>
</dbReference>
<sequence>MDSPSAVDIEASREGDSILAPRLETAPDLLYNLGFCLAVSSTRDVARIVLPSTAPAGPALSTNLIRIANEGSNAFLGAYKDLLNISNSSEELCQNGGLLDQLGDLLLRDGTKSSKKLVYSWVQDCVDSCSAAGNRTASNFDSWRSTVQQVSETVDAAKNANVANIENTQRMKKLTEHKVKVNDIETSAAVEEVIFAIRRQEEKEKVYAKRTGDHESRLSEQVREYDHNPFWAAVKRPFKGAANKTALHETQNLREEAEDELQEAVREMNQRRKAELALKLKAERLSAQIEEYKGEEAKLSEIVDIISLVCELLGELAADVSALLHKFATLSEDIKRLVEIKMRVEKPAGINLGFARVNPFSKKATLREASKRDEALQNRLFAQQIRRMKQVCLGIHVLSNLYAGVINDVINYGFAEALRASYDDLGQSSTKMIVAMRKKKMKQWHDQAKRVCSQRNIEAARHFNARVQAMGHGADGMGMGVPGLPMGPGSMNMAGFGGTSMGGFSQLGVAAGGFGVRQPAGPHEVGVEPLSGRVVISSPTTGRAREAFEL</sequence>
<name>A0AA39X4U8_9PEZI</name>
<comment type="caution">
    <text evidence="2">The sequence shown here is derived from an EMBL/GenBank/DDBJ whole genome shotgun (WGS) entry which is preliminary data.</text>
</comment>
<accession>A0AA39X4U8</accession>
<evidence type="ECO:0000313" key="2">
    <source>
        <dbReference type="EMBL" id="KAK0627343.1"/>
    </source>
</evidence>
<dbReference type="AlphaFoldDB" id="A0AA39X4U8"/>
<evidence type="ECO:0000256" key="1">
    <source>
        <dbReference type="SAM" id="Coils"/>
    </source>
</evidence>